<organism evidence="2 3">
    <name type="scientific">Curtobacterium aurantiacum</name>
    <dbReference type="NCBI Taxonomy" id="3236919"/>
    <lineage>
        <taxon>Bacteria</taxon>
        <taxon>Bacillati</taxon>
        <taxon>Actinomycetota</taxon>
        <taxon>Actinomycetes</taxon>
        <taxon>Micrococcales</taxon>
        <taxon>Microbacteriaceae</taxon>
        <taxon>Curtobacterium</taxon>
    </lineage>
</organism>
<evidence type="ECO:0000313" key="2">
    <source>
        <dbReference type="EMBL" id="MBT1586736.1"/>
    </source>
</evidence>
<dbReference type="Proteomes" id="UP001519641">
    <property type="component" value="Unassembled WGS sequence"/>
</dbReference>
<comment type="caution">
    <text evidence="2">The sequence shown here is derived from an EMBL/GenBank/DDBJ whole genome shotgun (WGS) entry which is preliminary data.</text>
</comment>
<evidence type="ECO:0000313" key="3">
    <source>
        <dbReference type="Proteomes" id="UP001519641"/>
    </source>
</evidence>
<proteinExistence type="predicted"/>
<reference evidence="2 3" key="1">
    <citation type="submission" date="2021-05" db="EMBL/GenBank/DDBJ databases">
        <title>Whole genome sequence of Curtobacterium flaccumfaciens pv. flaccumfaciens strain CFBP 8819.</title>
        <authorList>
            <person name="Osdaghi E."/>
            <person name="Taghouti G."/>
            <person name="Portier P."/>
            <person name="Fazliarab A."/>
            <person name="Taghavi S.M."/>
            <person name="Briand M."/>
            <person name="Le-Saux M."/>
            <person name="Jacques M.-A."/>
        </authorList>
    </citation>
    <scope>NUCLEOTIDE SEQUENCE [LARGE SCALE GENOMIC DNA]</scope>
    <source>
        <strain evidence="2 3">CFBP 8819</strain>
    </source>
</reference>
<keyword evidence="3" id="KW-1185">Reference proteome</keyword>
<dbReference type="Pfam" id="PF13431">
    <property type="entry name" value="TPR_17"/>
    <property type="match status" value="1"/>
</dbReference>
<gene>
    <name evidence="2" type="ORF">KK097_02775</name>
</gene>
<dbReference type="Gene3D" id="1.25.40.10">
    <property type="entry name" value="Tetratricopeptide repeat domain"/>
    <property type="match status" value="1"/>
</dbReference>
<dbReference type="RefSeq" id="WP_214543625.1">
    <property type="nucleotide sequence ID" value="NZ_JAHEWS010000003.1"/>
</dbReference>
<dbReference type="InterPro" id="IPR011990">
    <property type="entry name" value="TPR-like_helical_dom_sf"/>
</dbReference>
<sequence>MERAGRRIRSPFWGAALMAVLLALYIGLVGHRAVAFIATGVPIGIAIGVALFVVAAIGALLLVLEFRFGIRITRLGARLEAEGGAPEDVVPVRPSGRPVRDAADELFPQYRDAVEQDPTDWRAWYRLGVVYDAAGDRKRARAAMRTALARAAGR</sequence>
<keyword evidence="1" id="KW-1133">Transmembrane helix</keyword>
<keyword evidence="1" id="KW-0472">Membrane</keyword>
<dbReference type="SUPFAM" id="SSF48452">
    <property type="entry name" value="TPR-like"/>
    <property type="match status" value="1"/>
</dbReference>
<name>A0ABS5VBA3_9MICO</name>
<feature type="transmembrane region" description="Helical" evidence="1">
    <location>
        <begin position="36"/>
        <end position="64"/>
    </location>
</feature>
<feature type="transmembrane region" description="Helical" evidence="1">
    <location>
        <begin position="12"/>
        <end position="30"/>
    </location>
</feature>
<protein>
    <submittedName>
        <fullName evidence="2">Tetratricopeptide repeat protein</fullName>
    </submittedName>
</protein>
<accession>A0ABS5VBA3</accession>
<dbReference type="EMBL" id="JAHEWS010000003">
    <property type="protein sequence ID" value="MBT1586736.1"/>
    <property type="molecule type" value="Genomic_DNA"/>
</dbReference>
<keyword evidence="1" id="KW-0812">Transmembrane</keyword>
<evidence type="ECO:0000256" key="1">
    <source>
        <dbReference type="SAM" id="Phobius"/>
    </source>
</evidence>